<evidence type="ECO:0000256" key="1">
    <source>
        <dbReference type="ARBA" id="ARBA00009369"/>
    </source>
</evidence>
<evidence type="ECO:0000256" key="7">
    <source>
        <dbReference type="SAM" id="Phobius"/>
    </source>
</evidence>
<dbReference type="InterPro" id="IPR042177">
    <property type="entry name" value="Cell/Rod_1"/>
</dbReference>
<organism evidence="9 10">
    <name type="scientific">Aliidongia dinghuensis</name>
    <dbReference type="NCBI Taxonomy" id="1867774"/>
    <lineage>
        <taxon>Bacteria</taxon>
        <taxon>Pseudomonadati</taxon>
        <taxon>Pseudomonadota</taxon>
        <taxon>Alphaproteobacteria</taxon>
        <taxon>Rhodospirillales</taxon>
        <taxon>Dongiaceae</taxon>
        <taxon>Aliidongia</taxon>
    </lineage>
</organism>
<evidence type="ECO:0000256" key="3">
    <source>
        <dbReference type="ARBA" id="ARBA00022960"/>
    </source>
</evidence>
<dbReference type="Pfam" id="PF04085">
    <property type="entry name" value="MreC"/>
    <property type="match status" value="1"/>
</dbReference>
<proteinExistence type="inferred from homology"/>
<dbReference type="InterPro" id="IPR007221">
    <property type="entry name" value="MreC"/>
</dbReference>
<comment type="caution">
    <text evidence="9">The sequence shown here is derived from an EMBL/GenBank/DDBJ whole genome shotgun (WGS) entry which is preliminary data.</text>
</comment>
<comment type="function">
    <text evidence="5">Involved in formation and maintenance of cell shape.</text>
</comment>
<comment type="similarity">
    <text evidence="1 5">Belongs to the MreC family.</text>
</comment>
<dbReference type="EMBL" id="BMJQ01000001">
    <property type="protein sequence ID" value="GGF01257.1"/>
    <property type="molecule type" value="Genomic_DNA"/>
</dbReference>
<dbReference type="NCBIfam" id="TIGR00219">
    <property type="entry name" value="mreC"/>
    <property type="match status" value="1"/>
</dbReference>
<keyword evidence="7" id="KW-0472">Membrane</keyword>
<evidence type="ECO:0000256" key="5">
    <source>
        <dbReference type="PIRNR" id="PIRNR038471"/>
    </source>
</evidence>
<dbReference type="Gene3D" id="2.40.10.340">
    <property type="entry name" value="Rod shape-determining protein MreC, domain 1"/>
    <property type="match status" value="1"/>
</dbReference>
<dbReference type="GO" id="GO:0008360">
    <property type="term" value="P:regulation of cell shape"/>
    <property type="evidence" value="ECO:0007669"/>
    <property type="project" value="UniProtKB-KW"/>
</dbReference>
<reference evidence="9" key="2">
    <citation type="submission" date="2020-09" db="EMBL/GenBank/DDBJ databases">
        <authorList>
            <person name="Sun Q."/>
            <person name="Zhou Y."/>
        </authorList>
    </citation>
    <scope>NUCLEOTIDE SEQUENCE</scope>
    <source>
        <strain evidence="9">CGMCC 1.15725</strain>
    </source>
</reference>
<dbReference type="InterPro" id="IPR055342">
    <property type="entry name" value="MreC_beta-barrel_core"/>
</dbReference>
<keyword evidence="7" id="KW-1133">Transmembrane helix</keyword>
<reference evidence="9" key="1">
    <citation type="journal article" date="2014" name="Int. J. Syst. Evol. Microbiol.">
        <title>Complete genome sequence of Corynebacterium casei LMG S-19264T (=DSM 44701T), isolated from a smear-ripened cheese.</title>
        <authorList>
            <consortium name="US DOE Joint Genome Institute (JGI-PGF)"/>
            <person name="Walter F."/>
            <person name="Albersmeier A."/>
            <person name="Kalinowski J."/>
            <person name="Ruckert C."/>
        </authorList>
    </citation>
    <scope>NUCLEOTIDE SEQUENCE</scope>
    <source>
        <strain evidence="9">CGMCC 1.15725</strain>
    </source>
</reference>
<evidence type="ECO:0000313" key="9">
    <source>
        <dbReference type="EMBL" id="GGF01257.1"/>
    </source>
</evidence>
<feature type="region of interest" description="Disordered" evidence="6">
    <location>
        <begin position="282"/>
        <end position="307"/>
    </location>
</feature>
<protein>
    <recommendedName>
        <fullName evidence="2 5">Cell shape-determining protein MreC</fullName>
    </recommendedName>
    <alternativeName>
        <fullName evidence="4 5">Cell shape protein MreC</fullName>
    </alternativeName>
</protein>
<dbReference type="NCBIfam" id="NF010512">
    <property type="entry name" value="PRK13922.12-1"/>
    <property type="match status" value="1"/>
</dbReference>
<feature type="transmembrane region" description="Helical" evidence="7">
    <location>
        <begin position="21"/>
        <end position="40"/>
    </location>
</feature>
<feature type="domain" description="Rod shape-determining protein MreC beta-barrel core" evidence="8">
    <location>
        <begin position="133"/>
        <end position="272"/>
    </location>
</feature>
<evidence type="ECO:0000313" key="10">
    <source>
        <dbReference type="Proteomes" id="UP000646365"/>
    </source>
</evidence>
<keyword evidence="10" id="KW-1185">Reference proteome</keyword>
<evidence type="ECO:0000259" key="8">
    <source>
        <dbReference type="Pfam" id="PF04085"/>
    </source>
</evidence>
<gene>
    <name evidence="9" type="ORF">GCM10011611_03520</name>
</gene>
<dbReference type="Proteomes" id="UP000646365">
    <property type="component" value="Unassembled WGS sequence"/>
</dbReference>
<dbReference type="AlphaFoldDB" id="A0A8J2YQK4"/>
<dbReference type="Gene3D" id="2.40.10.350">
    <property type="entry name" value="Rod shape-determining protein MreC, domain 2"/>
    <property type="match status" value="1"/>
</dbReference>
<dbReference type="PANTHER" id="PTHR34138">
    <property type="entry name" value="CELL SHAPE-DETERMINING PROTEIN MREC"/>
    <property type="match status" value="1"/>
</dbReference>
<keyword evidence="3 5" id="KW-0133">Cell shape</keyword>
<evidence type="ECO:0000256" key="2">
    <source>
        <dbReference type="ARBA" id="ARBA00013855"/>
    </source>
</evidence>
<sequence>MKSRSAPVSQIVGPLKSAAQRFAYSALVLLSVAIMIVGRADQALIERIRTQVNDVMAPVLEAMTQPVTAVSDTVAHFHALAELYRENERLRAENAALLQWQQVAHRLDNENAGLRSLLNYQPDGSTWFITARVIGTSGGAFSRNLLVNRGTLDSVAKGQAAAGGTGLIGRVTEVGERAARVLMITDLNSRIPVVVGGSDEHAILAGDNTDRPQLAYLGAHAKINVGDRVVTSGDGGVFPPGMPIGTVAAVEGGNIRVEPFADLSRVEYLRIVDFGLSGVLPPDAVPQPKAPKRPKGDAGKGEAGPTP</sequence>
<accession>A0A8J2YQK4</accession>
<dbReference type="RefSeq" id="WP_189041814.1">
    <property type="nucleotide sequence ID" value="NZ_BMJQ01000001.1"/>
</dbReference>
<dbReference type="PIRSF" id="PIRSF038471">
    <property type="entry name" value="MreC"/>
    <property type="match status" value="1"/>
</dbReference>
<evidence type="ECO:0000256" key="6">
    <source>
        <dbReference type="SAM" id="MobiDB-lite"/>
    </source>
</evidence>
<evidence type="ECO:0000256" key="4">
    <source>
        <dbReference type="ARBA" id="ARBA00032089"/>
    </source>
</evidence>
<dbReference type="GO" id="GO:0005886">
    <property type="term" value="C:plasma membrane"/>
    <property type="evidence" value="ECO:0007669"/>
    <property type="project" value="TreeGrafter"/>
</dbReference>
<dbReference type="PANTHER" id="PTHR34138:SF1">
    <property type="entry name" value="CELL SHAPE-DETERMINING PROTEIN MREC"/>
    <property type="match status" value="1"/>
</dbReference>
<keyword evidence="7" id="KW-0812">Transmembrane</keyword>
<dbReference type="InterPro" id="IPR042175">
    <property type="entry name" value="Cell/Rod_MreC_2"/>
</dbReference>
<name>A0A8J2YQK4_9PROT</name>